<feature type="domain" description="MobA-like NTP transferase" evidence="2">
    <location>
        <begin position="23"/>
        <end position="144"/>
    </location>
</feature>
<organism evidence="3 4">
    <name type="scientific">Erythrobacter westpacificensis</name>
    <dbReference type="NCBI Taxonomy" id="1055231"/>
    <lineage>
        <taxon>Bacteria</taxon>
        <taxon>Pseudomonadati</taxon>
        <taxon>Pseudomonadota</taxon>
        <taxon>Alphaproteobacteria</taxon>
        <taxon>Sphingomonadales</taxon>
        <taxon>Erythrobacteraceae</taxon>
        <taxon>Erythrobacter/Porphyrobacter group</taxon>
        <taxon>Erythrobacter</taxon>
    </lineage>
</organism>
<evidence type="ECO:0000313" key="4">
    <source>
        <dbReference type="Proteomes" id="UP001500518"/>
    </source>
</evidence>
<evidence type="ECO:0000259" key="2">
    <source>
        <dbReference type="Pfam" id="PF12804"/>
    </source>
</evidence>
<dbReference type="EMBL" id="BAABHV010000017">
    <property type="protein sequence ID" value="GAA5057461.1"/>
    <property type="molecule type" value="Genomic_DNA"/>
</dbReference>
<reference evidence="4" key="1">
    <citation type="journal article" date="2019" name="Int. J. Syst. Evol. Microbiol.">
        <title>The Global Catalogue of Microorganisms (GCM) 10K type strain sequencing project: providing services to taxonomists for standard genome sequencing and annotation.</title>
        <authorList>
            <consortium name="The Broad Institute Genomics Platform"/>
            <consortium name="The Broad Institute Genome Sequencing Center for Infectious Disease"/>
            <person name="Wu L."/>
            <person name="Ma J."/>
        </authorList>
    </citation>
    <scope>NUCLEOTIDE SEQUENCE [LARGE SCALE GENOMIC DNA]</scope>
    <source>
        <strain evidence="4">JCM 18014</strain>
    </source>
</reference>
<dbReference type="Gene3D" id="3.90.550.10">
    <property type="entry name" value="Spore Coat Polysaccharide Biosynthesis Protein SpsA, Chain A"/>
    <property type="match status" value="1"/>
</dbReference>
<keyword evidence="1" id="KW-0460">Magnesium</keyword>
<dbReference type="SUPFAM" id="SSF53448">
    <property type="entry name" value="Nucleotide-diphospho-sugar transferases"/>
    <property type="match status" value="1"/>
</dbReference>
<dbReference type="InterPro" id="IPR025877">
    <property type="entry name" value="MobA-like_NTP_Trfase"/>
</dbReference>
<gene>
    <name evidence="3" type="ORF">GCM10023208_22960</name>
</gene>
<name>A0ABP9KF62_9SPHN</name>
<evidence type="ECO:0000313" key="3">
    <source>
        <dbReference type="EMBL" id="GAA5057461.1"/>
    </source>
</evidence>
<dbReference type="RefSeq" id="WP_346033205.1">
    <property type="nucleotide sequence ID" value="NZ_BAABHV010000017.1"/>
</dbReference>
<proteinExistence type="predicted"/>
<dbReference type="InterPro" id="IPR029044">
    <property type="entry name" value="Nucleotide-diphossugar_trans"/>
</dbReference>
<comment type="caution">
    <text evidence="3">The sequence shown here is derived from an EMBL/GenBank/DDBJ whole genome shotgun (WGS) entry which is preliminary data.</text>
</comment>
<keyword evidence="4" id="KW-1185">Reference proteome</keyword>
<accession>A0ABP9KF62</accession>
<sequence>MDPLPVTVIVLAAQRTGVVNPLAARAGVSHKCLAPICERPLIAHVMEALTTLPDIREIRVVLEPDGQAEVDPVLETFRDRGTPITLVDSDANIVESVLSATKGEDGPFVITTADNVLLTHDGFEQVRNGMREADAVIGVTTKERVRAVHERGQRGFYEFKDAGYANCNIYGLANRKGLKAADIFREGGQFQSNPGRMVRAAGIFNIVLMRFGLITFARGLDRVGKRFGAKLRPVVFEDGALAIDVDNERTYAICEWVLGQRLGMDIPKPQIEDWN</sequence>
<dbReference type="Pfam" id="PF12804">
    <property type="entry name" value="NTP_transf_3"/>
    <property type="match status" value="1"/>
</dbReference>
<protein>
    <recommendedName>
        <fullName evidence="2">MobA-like NTP transferase domain-containing protein</fullName>
    </recommendedName>
</protein>
<evidence type="ECO:0000256" key="1">
    <source>
        <dbReference type="ARBA" id="ARBA00022842"/>
    </source>
</evidence>
<dbReference type="Proteomes" id="UP001500518">
    <property type="component" value="Unassembled WGS sequence"/>
</dbReference>